<reference evidence="1" key="1">
    <citation type="submission" date="2023-08" db="EMBL/GenBank/DDBJ databases">
        <title>Comparative genomics and taxonomic characterization of three novel marine species of genus Marivirga.</title>
        <authorList>
            <person name="Muhammad N."/>
            <person name="Kim S.-G."/>
        </authorList>
    </citation>
    <scope>NUCLEOTIDE SEQUENCE</scope>
    <source>
        <strain evidence="1">BKB1-2</strain>
    </source>
</reference>
<gene>
    <name evidence="1" type="ORF">QYS47_34580</name>
</gene>
<accession>A0AA52EY19</accession>
<dbReference type="KEGG" id="marp:QYS47_34580"/>
<dbReference type="InterPro" id="IPR011250">
    <property type="entry name" value="OMP/PagP_B-barrel"/>
</dbReference>
<dbReference type="RefSeq" id="WP_322347142.1">
    <property type="nucleotide sequence ID" value="NZ_CP129968.2"/>
</dbReference>
<protein>
    <recommendedName>
        <fullName evidence="2">Outer membrane protein beta-barrel domain-containing protein</fullName>
    </recommendedName>
</protein>
<sequence length="211" mass="23395">MIYFTRAKIITISAIVFLFSVSNSFKAISQGENPIFPWNVELRAGPSFPTGSLANRVSTGFNVGARLGYSVRERLILRTDLTTELLPGILGFDDSQIWHYSAGVEYLFTDQGQTDWRISAHGGMGASTITFDDISELASTNLSFNYGLKLGRGITDNFDWFVSVMGRSVISDSQNNSSLDSFTTFPITIGINHRFNLNDKPVTDKFEQPPN</sequence>
<name>A0AA52EY19_9BACT</name>
<evidence type="ECO:0000313" key="1">
    <source>
        <dbReference type="EMBL" id="WNB17647.1"/>
    </source>
</evidence>
<evidence type="ECO:0008006" key="2">
    <source>
        <dbReference type="Google" id="ProtNLM"/>
    </source>
</evidence>
<dbReference type="AlphaFoldDB" id="A0AA52EY19"/>
<dbReference type="EMBL" id="CP129968">
    <property type="protein sequence ID" value="WNB17647.1"/>
    <property type="molecule type" value="Genomic_DNA"/>
</dbReference>
<dbReference type="Proteomes" id="UP001232019">
    <property type="component" value="Chromosome"/>
</dbReference>
<dbReference type="SUPFAM" id="SSF56925">
    <property type="entry name" value="OMPA-like"/>
    <property type="match status" value="1"/>
</dbReference>
<proteinExistence type="predicted"/>
<organism evidence="1">
    <name type="scientific">Marivirga arenosa</name>
    <dbReference type="NCBI Taxonomy" id="3059076"/>
    <lineage>
        <taxon>Bacteria</taxon>
        <taxon>Pseudomonadati</taxon>
        <taxon>Bacteroidota</taxon>
        <taxon>Cytophagia</taxon>
        <taxon>Cytophagales</taxon>
        <taxon>Marivirgaceae</taxon>
        <taxon>Marivirga</taxon>
    </lineage>
</organism>